<evidence type="ECO:0000256" key="4">
    <source>
        <dbReference type="RuleBase" id="RU003719"/>
    </source>
</evidence>
<dbReference type="Proteomes" id="UP001146793">
    <property type="component" value="Unassembled WGS sequence"/>
</dbReference>
<dbReference type="EMBL" id="JANTQA010000033">
    <property type="protein sequence ID" value="KAJ3437888.1"/>
    <property type="molecule type" value="Genomic_DNA"/>
</dbReference>
<dbReference type="SUPFAM" id="SSF52283">
    <property type="entry name" value="Formate/glycerate dehydrogenase catalytic domain-like"/>
    <property type="match status" value="1"/>
</dbReference>
<protein>
    <recommendedName>
        <fullName evidence="9">D-glycerate dehydrogenase</fullName>
    </recommendedName>
</protein>
<dbReference type="AlphaFoldDB" id="A0AAV7Z763"/>
<accession>A0AAV7Z763</accession>
<evidence type="ECO:0000313" key="8">
    <source>
        <dbReference type="Proteomes" id="UP001146793"/>
    </source>
</evidence>
<dbReference type="SUPFAM" id="SSF51735">
    <property type="entry name" value="NAD(P)-binding Rossmann-fold domains"/>
    <property type="match status" value="1"/>
</dbReference>
<comment type="caution">
    <text evidence="7">The sequence shown here is derived from an EMBL/GenBank/DDBJ whole genome shotgun (WGS) entry which is preliminary data.</text>
</comment>
<dbReference type="GO" id="GO:0051287">
    <property type="term" value="F:NAD binding"/>
    <property type="evidence" value="ECO:0007669"/>
    <property type="project" value="InterPro"/>
</dbReference>
<dbReference type="Pfam" id="PF02826">
    <property type="entry name" value="2-Hacid_dh_C"/>
    <property type="match status" value="1"/>
</dbReference>
<reference evidence="7" key="1">
    <citation type="submission" date="2022-08" db="EMBL/GenBank/DDBJ databases">
        <title>Novel sulphate-reducing endosymbionts in the free-living metamonad Anaeramoeba.</title>
        <authorList>
            <person name="Jerlstrom-Hultqvist J."/>
            <person name="Cepicka I."/>
            <person name="Gallot-Lavallee L."/>
            <person name="Salas-Leiva D."/>
            <person name="Curtis B.A."/>
            <person name="Zahonova K."/>
            <person name="Pipaliya S."/>
            <person name="Dacks J."/>
            <person name="Roger A.J."/>
        </authorList>
    </citation>
    <scope>NUCLEOTIDE SEQUENCE</scope>
    <source>
        <strain evidence="7">Busselton2</strain>
    </source>
</reference>
<evidence type="ECO:0000259" key="6">
    <source>
        <dbReference type="Pfam" id="PF02826"/>
    </source>
</evidence>
<proteinExistence type="inferred from homology"/>
<evidence type="ECO:0000313" key="7">
    <source>
        <dbReference type="EMBL" id="KAJ3437888.1"/>
    </source>
</evidence>
<sequence>MNNLISKEPSIIKKNLFVTRRVPTEAYTILSKYFNVDIYEEDRTISTETLLDRSKGCEAIMTLSLDVLNKETILDPRFGQIKMISNYGVGLDKLDLGTATKQNILITNTPGVLTSATADLTFSLILALSKRVVESNKLMRKHSIYDQDQFDPKLNALGCQSLEKKTLGLIGFGRIGFSVAKRAVSFGMDIRYHARNERKEQAKVVNATYCKTLDQLLINSDFVSIICPGTPQTKDMIGINEFKLMKKTACLINTARGSIVNEEELISALQSDEIRAAAIDVYKKEPFVPHALRKLQNVILTPHIGSATRQARNDMGILAAQNLIDFFIKRKCPKHAVNKEVFNKI</sequence>
<evidence type="ECO:0008006" key="9">
    <source>
        <dbReference type="Google" id="ProtNLM"/>
    </source>
</evidence>
<evidence type="ECO:0000256" key="1">
    <source>
        <dbReference type="ARBA" id="ARBA00005854"/>
    </source>
</evidence>
<name>A0AAV7Z763_9EUKA</name>
<dbReference type="GO" id="GO:0030267">
    <property type="term" value="F:glyoxylate reductase (NADPH) activity"/>
    <property type="evidence" value="ECO:0007669"/>
    <property type="project" value="TreeGrafter"/>
</dbReference>
<dbReference type="InterPro" id="IPR006139">
    <property type="entry name" value="D-isomer_2_OHA_DH_cat_dom"/>
</dbReference>
<dbReference type="Pfam" id="PF00389">
    <property type="entry name" value="2-Hacid_dh"/>
    <property type="match status" value="1"/>
</dbReference>
<organism evidence="7 8">
    <name type="scientific">Anaeramoeba flamelloides</name>
    <dbReference type="NCBI Taxonomy" id="1746091"/>
    <lineage>
        <taxon>Eukaryota</taxon>
        <taxon>Metamonada</taxon>
        <taxon>Anaeramoebidae</taxon>
        <taxon>Anaeramoeba</taxon>
    </lineage>
</organism>
<dbReference type="Gene3D" id="3.40.50.720">
    <property type="entry name" value="NAD(P)-binding Rossmann-like Domain"/>
    <property type="match status" value="2"/>
</dbReference>
<keyword evidence="3" id="KW-0520">NAD</keyword>
<gene>
    <name evidence="7" type="ORF">M0812_17063</name>
</gene>
<dbReference type="PROSITE" id="PS00670">
    <property type="entry name" value="D_2_HYDROXYACID_DH_2"/>
    <property type="match status" value="1"/>
</dbReference>
<feature type="domain" description="D-isomer specific 2-hydroxyacid dehydrogenase catalytic" evidence="5">
    <location>
        <begin position="17"/>
        <end position="338"/>
    </location>
</feature>
<feature type="domain" description="D-isomer specific 2-hydroxyacid dehydrogenase NAD-binding" evidence="6">
    <location>
        <begin position="122"/>
        <end position="305"/>
    </location>
</feature>
<dbReference type="InterPro" id="IPR036291">
    <property type="entry name" value="NAD(P)-bd_dom_sf"/>
</dbReference>
<dbReference type="GO" id="GO:0005829">
    <property type="term" value="C:cytosol"/>
    <property type="evidence" value="ECO:0007669"/>
    <property type="project" value="TreeGrafter"/>
</dbReference>
<dbReference type="CDD" id="cd05301">
    <property type="entry name" value="GDH"/>
    <property type="match status" value="1"/>
</dbReference>
<dbReference type="PROSITE" id="PS00671">
    <property type="entry name" value="D_2_HYDROXYACID_DH_3"/>
    <property type="match status" value="1"/>
</dbReference>
<dbReference type="InterPro" id="IPR006140">
    <property type="entry name" value="D-isomer_DH_NAD-bd"/>
</dbReference>
<dbReference type="PANTHER" id="PTHR10996:SF283">
    <property type="entry name" value="GLYOXYLATE_HYDROXYPYRUVATE REDUCTASE B"/>
    <property type="match status" value="1"/>
</dbReference>
<dbReference type="InterPro" id="IPR050223">
    <property type="entry name" value="D-isomer_2-hydroxyacid_DH"/>
</dbReference>
<evidence type="ECO:0000259" key="5">
    <source>
        <dbReference type="Pfam" id="PF00389"/>
    </source>
</evidence>
<evidence type="ECO:0000256" key="2">
    <source>
        <dbReference type="ARBA" id="ARBA00023002"/>
    </source>
</evidence>
<dbReference type="PANTHER" id="PTHR10996">
    <property type="entry name" value="2-HYDROXYACID DEHYDROGENASE-RELATED"/>
    <property type="match status" value="1"/>
</dbReference>
<dbReference type="FunFam" id="3.40.50.720:FF:000203">
    <property type="entry name" value="D-3-phosphoglycerate dehydrogenase (SerA)"/>
    <property type="match status" value="1"/>
</dbReference>
<comment type="similarity">
    <text evidence="1 4">Belongs to the D-isomer specific 2-hydroxyacid dehydrogenase family.</text>
</comment>
<evidence type="ECO:0000256" key="3">
    <source>
        <dbReference type="ARBA" id="ARBA00023027"/>
    </source>
</evidence>
<dbReference type="GO" id="GO:0016618">
    <property type="term" value="F:hydroxypyruvate reductase [NAD(P)H] activity"/>
    <property type="evidence" value="ECO:0007669"/>
    <property type="project" value="TreeGrafter"/>
</dbReference>
<dbReference type="InterPro" id="IPR029753">
    <property type="entry name" value="D-isomer_DH_CS"/>
</dbReference>
<keyword evidence="2 4" id="KW-0560">Oxidoreductase</keyword>